<dbReference type="SMART" id="SM00698">
    <property type="entry name" value="MORN"/>
    <property type="match status" value="2"/>
</dbReference>
<dbReference type="Gene3D" id="2.20.110.10">
    <property type="entry name" value="Histone H3 K4-specific methyltransferase SET7/9 N-terminal domain"/>
    <property type="match status" value="1"/>
</dbReference>
<dbReference type="InterPro" id="IPR032675">
    <property type="entry name" value="LRR_dom_sf"/>
</dbReference>
<dbReference type="GeneID" id="24922309"/>
<dbReference type="InParanoid" id="D8LWX4"/>
<proteinExistence type="predicted"/>
<dbReference type="OrthoDB" id="300500at2759"/>
<dbReference type="Pfam" id="PF02493">
    <property type="entry name" value="MORN"/>
    <property type="match status" value="2"/>
</dbReference>
<dbReference type="RefSeq" id="XP_012894817.1">
    <property type="nucleotide sequence ID" value="XM_013039363.1"/>
</dbReference>
<dbReference type="AlphaFoldDB" id="D8LWX4"/>
<protein>
    <recommendedName>
        <fullName evidence="4">MORN repeat-containing protein 5</fullName>
    </recommendedName>
</protein>
<evidence type="ECO:0000313" key="3">
    <source>
        <dbReference type="Proteomes" id="UP000008312"/>
    </source>
</evidence>
<evidence type="ECO:0000313" key="2">
    <source>
        <dbReference type="EMBL" id="CBK20769.2"/>
    </source>
</evidence>
<name>D8LWX4_BLAHO</name>
<dbReference type="SUPFAM" id="SSF52058">
    <property type="entry name" value="L domain-like"/>
    <property type="match status" value="1"/>
</dbReference>
<accession>D8LWX4</accession>
<reference evidence="2" key="1">
    <citation type="submission" date="2010-02" db="EMBL/GenBank/DDBJ databases">
        <title>Sequencing and annotation of the Blastocystis hominis genome.</title>
        <authorList>
            <person name="Wincker P."/>
        </authorList>
    </citation>
    <scope>NUCLEOTIDE SEQUENCE</scope>
    <source>
        <strain evidence="2">Singapore isolate B</strain>
    </source>
</reference>
<evidence type="ECO:0000256" key="1">
    <source>
        <dbReference type="ARBA" id="ARBA00022737"/>
    </source>
</evidence>
<keyword evidence="1" id="KW-0677">Repeat</keyword>
<dbReference type="Proteomes" id="UP000008312">
    <property type="component" value="Unassembled WGS sequence"/>
</dbReference>
<sequence>MGTIQYYKEIYSLFQSGLSDLVVEDRLKVIEHRFSGSSGDAILELDNPYTGMTLNVVWQQGVLNGSATIADQSGRKICEFTYRDFSPCGPCTFYKDNSILCSLNVLNGCYYGTCKFYKDSVLLYEGDYFHGDVNGSGTLYYPNGSALYEGNFKYGLADGVGTYHTPDGKAIHSAEWKSGLCAKVSKTISLPKYVICPNQVLSRAAYSMELMAIRGDADSNSMGMSSENTSLNLDEIYVKSQGRLAAVLQQQAVDFNASEDIEELPVITADGKILKNAARNRPVSKKQQSQLFMAPGILPPSLVVEDFSVMKLIFKQPSDCPAPPPFRGSKVKKVIKSDMDWKTVDSTVTNLEIESNCMTGNGMSFLKASNLTSLKTIHFKDSSASSIECVTIRNNPYLTDLTVGNNCFSSFFDPNQNLYLALEGETPRIFCVMLNYSLEHISIGRYSFTRYSTFTLARCSKNSPSRIVLPNLTTLSIGECNDSTAMEDGSFCFSFTKSFTLSDLPKLISVKIGNYCFSKVWNVSLKNLPSLNYLLLSNSVFKGDYACDECFMSWENLPALTTLIMKKDVCSLMSLVQMTNCFLSKKPLNFDIHEVFGMSTKLRAKGCREDAIKIIKSNISILLFFCWNHAPSEFSTGLFGFTGINVPFDCVIFAETSKKNIERARKALYRFSPHIVSVRRVQQIDFISNTLDKVHVVVLYKVVNEYT</sequence>
<evidence type="ECO:0008006" key="4">
    <source>
        <dbReference type="Google" id="ProtNLM"/>
    </source>
</evidence>
<gene>
    <name evidence="2" type="ORF">GSBLH_T00006184001</name>
</gene>
<keyword evidence="3" id="KW-1185">Reference proteome</keyword>
<organism evidence="2">
    <name type="scientific">Blastocystis hominis</name>
    <dbReference type="NCBI Taxonomy" id="12968"/>
    <lineage>
        <taxon>Eukaryota</taxon>
        <taxon>Sar</taxon>
        <taxon>Stramenopiles</taxon>
        <taxon>Bigyra</taxon>
        <taxon>Opalozoa</taxon>
        <taxon>Opalinata</taxon>
        <taxon>Blastocystidae</taxon>
        <taxon>Blastocystis</taxon>
    </lineage>
</organism>
<dbReference type="Gene3D" id="3.80.10.10">
    <property type="entry name" value="Ribonuclease Inhibitor"/>
    <property type="match status" value="1"/>
</dbReference>
<dbReference type="InterPro" id="IPR003409">
    <property type="entry name" value="MORN"/>
</dbReference>
<dbReference type="SUPFAM" id="SSF82185">
    <property type="entry name" value="Histone H3 K4-specific methyltransferase SET7/9 N-terminal domain"/>
    <property type="match status" value="1"/>
</dbReference>
<dbReference type="EMBL" id="FN668639">
    <property type="protein sequence ID" value="CBK20769.2"/>
    <property type="molecule type" value="Genomic_DNA"/>
</dbReference>